<feature type="domain" description="C2H2-type" evidence="13">
    <location>
        <begin position="217"/>
        <end position="244"/>
    </location>
</feature>
<dbReference type="SUPFAM" id="SSF57667">
    <property type="entry name" value="beta-beta-alpha zinc fingers"/>
    <property type="match status" value="4"/>
</dbReference>
<evidence type="ECO:0000313" key="15">
    <source>
        <dbReference type="Proteomes" id="UP000694404"/>
    </source>
</evidence>
<proteinExistence type="inferred from homology"/>
<dbReference type="PROSITE" id="PS00028">
    <property type="entry name" value="ZINC_FINGER_C2H2_1"/>
    <property type="match status" value="5"/>
</dbReference>
<dbReference type="Pfam" id="PF00096">
    <property type="entry name" value="zf-C2H2"/>
    <property type="match status" value="5"/>
</dbReference>
<dbReference type="Proteomes" id="UP000694404">
    <property type="component" value="Unplaced"/>
</dbReference>
<keyword evidence="15" id="KW-1185">Reference proteome</keyword>
<evidence type="ECO:0000256" key="4">
    <source>
        <dbReference type="ARBA" id="ARBA00022737"/>
    </source>
</evidence>
<dbReference type="GO" id="GO:0008270">
    <property type="term" value="F:zinc ion binding"/>
    <property type="evidence" value="ECO:0007669"/>
    <property type="project" value="UniProtKB-KW"/>
</dbReference>
<keyword evidence="4" id="KW-0677">Repeat</keyword>
<feature type="region of interest" description="Disordered" evidence="12">
    <location>
        <begin position="74"/>
        <end position="98"/>
    </location>
</feature>
<dbReference type="GO" id="GO:0003700">
    <property type="term" value="F:DNA-binding transcription factor activity"/>
    <property type="evidence" value="ECO:0007669"/>
    <property type="project" value="TreeGrafter"/>
</dbReference>
<evidence type="ECO:0000256" key="1">
    <source>
        <dbReference type="ARBA" id="ARBA00004123"/>
    </source>
</evidence>
<dbReference type="FunFam" id="3.30.160.60:FF:000135">
    <property type="entry name" value="Zinc finger protein 358"/>
    <property type="match status" value="1"/>
</dbReference>
<dbReference type="GO" id="GO:0005634">
    <property type="term" value="C:nucleus"/>
    <property type="evidence" value="ECO:0007669"/>
    <property type="project" value="UniProtKB-SubCell"/>
</dbReference>
<keyword evidence="6" id="KW-0862">Zinc</keyword>
<evidence type="ECO:0000256" key="2">
    <source>
        <dbReference type="ARBA" id="ARBA00006991"/>
    </source>
</evidence>
<dbReference type="GeneTree" id="ENSGT00950000182890"/>
<evidence type="ECO:0000256" key="5">
    <source>
        <dbReference type="ARBA" id="ARBA00022771"/>
    </source>
</evidence>
<feature type="domain" description="C2H2-type" evidence="13">
    <location>
        <begin position="273"/>
        <end position="298"/>
    </location>
</feature>
<dbReference type="SMART" id="SM00355">
    <property type="entry name" value="ZnF_C2H2"/>
    <property type="match status" value="5"/>
</dbReference>
<evidence type="ECO:0000256" key="11">
    <source>
        <dbReference type="PROSITE-ProRule" id="PRU00042"/>
    </source>
</evidence>
<organism evidence="14 15">
    <name type="scientific">Chelonoidis abingdonii</name>
    <name type="common">Abingdon island giant tortoise</name>
    <name type="synonym">Testudo abingdonii</name>
    <dbReference type="NCBI Taxonomy" id="106734"/>
    <lineage>
        <taxon>Eukaryota</taxon>
        <taxon>Metazoa</taxon>
        <taxon>Chordata</taxon>
        <taxon>Craniata</taxon>
        <taxon>Vertebrata</taxon>
        <taxon>Euteleostomi</taxon>
        <taxon>Archelosauria</taxon>
        <taxon>Testudinata</taxon>
        <taxon>Testudines</taxon>
        <taxon>Cryptodira</taxon>
        <taxon>Durocryptodira</taxon>
        <taxon>Testudinoidea</taxon>
        <taxon>Testudinidae</taxon>
        <taxon>Chelonoidis</taxon>
    </lineage>
</organism>
<feature type="domain" description="C2H2-type" evidence="13">
    <location>
        <begin position="113"/>
        <end position="143"/>
    </location>
</feature>
<dbReference type="PANTHER" id="PTHR24404:SF41">
    <property type="entry name" value="ZINC FINGER PROTEIN 613"/>
    <property type="match status" value="1"/>
</dbReference>
<dbReference type="InterPro" id="IPR013087">
    <property type="entry name" value="Znf_C2H2_type"/>
</dbReference>
<dbReference type="PANTHER" id="PTHR24404">
    <property type="entry name" value="ZINC FINGER PROTEIN"/>
    <property type="match status" value="1"/>
</dbReference>
<dbReference type="InterPro" id="IPR050589">
    <property type="entry name" value="Ikaros_C2H2-ZF"/>
</dbReference>
<reference evidence="14" key="1">
    <citation type="submission" date="2025-08" db="UniProtKB">
        <authorList>
            <consortium name="Ensembl"/>
        </authorList>
    </citation>
    <scope>IDENTIFICATION</scope>
</reference>
<dbReference type="Ensembl" id="ENSCABT00000015177.1">
    <property type="protein sequence ID" value="ENSCABP00000013844.1"/>
    <property type="gene ID" value="ENSCABG00000010347.1"/>
</dbReference>
<dbReference type="PROSITE" id="PS50157">
    <property type="entry name" value="ZINC_FINGER_C2H2_2"/>
    <property type="match status" value="6"/>
</dbReference>
<sequence length="298" mass="33936">KARRVKNIVTGGSGYKSSADIPLSRPPFETKREKIVSRLFSMSPYVYWLQLADTVLTGSDLCLDSLSVLPGDGMVSENKKKTPKKETAEEVEPHGMLAERSKEKVSLSRAEAKTCESQRRPDKSFSSCSDLISHEKINTGEKPYMCAECGKSFNQRSSLITHQRIHTGDFSVSSTLITHQRVHTGERSFTCPECGKSFKHRSNLTAHRRVHTGERPYTCFECRKSFSQSSHLISHQRIHTGERPYSCSECGKRFSERKTLITHQRIHTVKRPFTCPECSKSFRQRSAFIRHKRIHTGQ</sequence>
<keyword evidence="10" id="KW-0539">Nucleus</keyword>
<evidence type="ECO:0000256" key="7">
    <source>
        <dbReference type="ARBA" id="ARBA00023015"/>
    </source>
</evidence>
<accession>A0A8C0GVR1</accession>
<name>A0A8C0GVR1_CHEAB</name>
<dbReference type="InterPro" id="IPR036236">
    <property type="entry name" value="Znf_C2H2_sf"/>
</dbReference>
<comment type="similarity">
    <text evidence="2">Belongs to the krueppel C2H2-type zinc-finger protein family.</text>
</comment>
<feature type="domain" description="C2H2-type" evidence="13">
    <location>
        <begin position="144"/>
        <end position="171"/>
    </location>
</feature>
<evidence type="ECO:0000256" key="8">
    <source>
        <dbReference type="ARBA" id="ARBA00023125"/>
    </source>
</evidence>
<dbReference type="Gene3D" id="3.30.160.60">
    <property type="entry name" value="Classic Zinc Finger"/>
    <property type="match status" value="7"/>
</dbReference>
<dbReference type="FunFam" id="3.30.160.60:FF:000759">
    <property type="entry name" value="zinc finger protein 16"/>
    <property type="match status" value="1"/>
</dbReference>
<keyword evidence="9" id="KW-0804">Transcription</keyword>
<dbReference type="GO" id="GO:0000978">
    <property type="term" value="F:RNA polymerase II cis-regulatory region sequence-specific DNA binding"/>
    <property type="evidence" value="ECO:0007669"/>
    <property type="project" value="TreeGrafter"/>
</dbReference>
<evidence type="ECO:0000313" key="14">
    <source>
        <dbReference type="Ensembl" id="ENSCABP00000013844.1"/>
    </source>
</evidence>
<feature type="domain" description="C2H2-type" evidence="13">
    <location>
        <begin position="189"/>
        <end position="216"/>
    </location>
</feature>
<keyword evidence="3" id="KW-0479">Metal-binding</keyword>
<dbReference type="OMA" id="FHEERYT"/>
<dbReference type="FunFam" id="3.30.160.60:FF:001270">
    <property type="entry name" value="zinc finger protein 583 isoform X1"/>
    <property type="match status" value="1"/>
</dbReference>
<keyword evidence="8" id="KW-0238">DNA-binding</keyword>
<comment type="subcellular location">
    <subcellularLocation>
        <location evidence="1">Nucleus</location>
    </subcellularLocation>
</comment>
<dbReference type="GO" id="GO:0006357">
    <property type="term" value="P:regulation of transcription by RNA polymerase II"/>
    <property type="evidence" value="ECO:0007669"/>
    <property type="project" value="TreeGrafter"/>
</dbReference>
<evidence type="ECO:0000256" key="9">
    <source>
        <dbReference type="ARBA" id="ARBA00023163"/>
    </source>
</evidence>
<feature type="compositionally biased region" description="Basic and acidic residues" evidence="12">
    <location>
        <begin position="77"/>
        <end position="98"/>
    </location>
</feature>
<evidence type="ECO:0000256" key="10">
    <source>
        <dbReference type="ARBA" id="ARBA00023242"/>
    </source>
</evidence>
<evidence type="ECO:0000256" key="6">
    <source>
        <dbReference type="ARBA" id="ARBA00022833"/>
    </source>
</evidence>
<feature type="domain" description="C2H2-type" evidence="13">
    <location>
        <begin position="245"/>
        <end position="272"/>
    </location>
</feature>
<protein>
    <recommendedName>
        <fullName evidence="13">C2H2-type domain-containing protein</fullName>
    </recommendedName>
</protein>
<keyword evidence="7" id="KW-0805">Transcription regulation</keyword>
<evidence type="ECO:0000259" key="13">
    <source>
        <dbReference type="PROSITE" id="PS50157"/>
    </source>
</evidence>
<dbReference type="FunFam" id="3.30.160.60:FF:000681">
    <property type="entry name" value="zinc finger protein 205 isoform X1"/>
    <property type="match status" value="1"/>
</dbReference>
<evidence type="ECO:0000256" key="3">
    <source>
        <dbReference type="ARBA" id="ARBA00022723"/>
    </source>
</evidence>
<dbReference type="FunFam" id="3.30.160.60:FF:002343">
    <property type="entry name" value="Zinc finger protein 33A"/>
    <property type="match status" value="1"/>
</dbReference>
<evidence type="ECO:0000256" key="12">
    <source>
        <dbReference type="SAM" id="MobiDB-lite"/>
    </source>
</evidence>
<keyword evidence="5 11" id="KW-0863">Zinc-finger</keyword>
<reference evidence="14" key="2">
    <citation type="submission" date="2025-09" db="UniProtKB">
        <authorList>
            <consortium name="Ensembl"/>
        </authorList>
    </citation>
    <scope>IDENTIFICATION</scope>
</reference>
<dbReference type="AlphaFoldDB" id="A0A8C0GVR1"/>